<feature type="transmembrane region" description="Helical" evidence="1">
    <location>
        <begin position="364"/>
        <end position="379"/>
    </location>
</feature>
<protein>
    <submittedName>
        <fullName evidence="2">Uncharacterized protein</fullName>
    </submittedName>
</protein>
<accession>A0ABN2FPD0</accession>
<keyword evidence="1" id="KW-0812">Transmembrane</keyword>
<feature type="transmembrane region" description="Helical" evidence="1">
    <location>
        <begin position="516"/>
        <end position="537"/>
    </location>
</feature>
<keyword evidence="1" id="KW-0472">Membrane</keyword>
<feature type="transmembrane region" description="Helical" evidence="1">
    <location>
        <begin position="608"/>
        <end position="630"/>
    </location>
</feature>
<feature type="transmembrane region" description="Helical" evidence="1">
    <location>
        <begin position="281"/>
        <end position="299"/>
    </location>
</feature>
<keyword evidence="1" id="KW-1133">Transmembrane helix</keyword>
<gene>
    <name evidence="2" type="ORF">GCM10009744_54930</name>
</gene>
<feature type="transmembrane region" description="Helical" evidence="1">
    <location>
        <begin position="253"/>
        <end position="274"/>
    </location>
</feature>
<sequence length="796" mass="84873">MSTGGSGTDVVNTGSEQVASRSGAAASSGAHRAGSAAGGRFGTGAPLLRLVAWVLPGLVALIGLISLDVPLGPIVKYGAYFVLGVVLPGILLLRALWRSTGNWAEDVGLGAVTGITYQLIGWAVFTALGWQSWLAVWPALVLAAFAAVPGLRRYWRIADPEPLPLLWTWGMAVSVAVLLGGATFGVMAYHPMPPNGMAYYPDLLYHLSMVNELTRSVPPQLPQVVGESLDYHWFANADMAAAVDITKLSPVIVLYRLWLLPILVVALLVFATLARTVSRTWWTGILAAAFFAGSQLAMWWDNDVDLSPPLSLLSPSQTFGMIAGAAAAVFLIELLFRGERRKGLWVLALTVSVVGGGSKPTILPILVGAVGLAALFLLIRDRKLPLRFLAAGSLLVASAVGTIITVAGSTSGSGIELLAVLKVQVGYRAATLDRTPAGEGGFILPALTSGRVLSVVGVLVLLALAVMSQLGAAVGYGVLANRQLRREPLAWFLLGALIAGWAAFLLVDHPSVSETYFVRSAVPFSLAAVGWLAAVLAKKRRPSLLLVPAALLLGSFYAFLLLWTGGKQTGHSQADRILLIARPVIVVLAVTVVLVFAWRFIARQWPKLAGLGGVLAVLTVVVVPVAGVVARNLYIGSHVRVDTFTSKLWQVYPDEAGAALWLAGHSRSTDVVATNTWCRPAGPQRPGCDARGYIVSGIAGRRTVIEGWAYTSQAMANHGVGGKRYTQQPSPWPDRVAITDQALYAPTPAVLQRLRREYAVRWLYADLRDGRVSPRLAQLAALRHSQGQIRIYELNR</sequence>
<feature type="transmembrane region" description="Helical" evidence="1">
    <location>
        <begin position="77"/>
        <end position="97"/>
    </location>
</feature>
<feature type="transmembrane region" description="Helical" evidence="1">
    <location>
        <begin position="163"/>
        <end position="189"/>
    </location>
</feature>
<feature type="transmembrane region" description="Helical" evidence="1">
    <location>
        <begin position="50"/>
        <end position="71"/>
    </location>
</feature>
<feature type="transmembrane region" description="Helical" evidence="1">
    <location>
        <begin position="452"/>
        <end position="479"/>
    </location>
</feature>
<feature type="transmembrane region" description="Helical" evidence="1">
    <location>
        <begin position="343"/>
        <end position="358"/>
    </location>
</feature>
<feature type="transmembrane region" description="Helical" evidence="1">
    <location>
        <begin position="134"/>
        <end position="151"/>
    </location>
</feature>
<feature type="transmembrane region" description="Helical" evidence="1">
    <location>
        <begin position="577"/>
        <end position="601"/>
    </location>
</feature>
<name>A0ABN2FPD0_9ACTN</name>
<feature type="transmembrane region" description="Helical" evidence="1">
    <location>
        <begin position="386"/>
        <end position="408"/>
    </location>
</feature>
<evidence type="ECO:0000256" key="1">
    <source>
        <dbReference type="SAM" id="Phobius"/>
    </source>
</evidence>
<dbReference type="Proteomes" id="UP001501319">
    <property type="component" value="Unassembled WGS sequence"/>
</dbReference>
<reference evidence="2 3" key="1">
    <citation type="journal article" date="2019" name="Int. J. Syst. Evol. Microbiol.">
        <title>The Global Catalogue of Microorganisms (GCM) 10K type strain sequencing project: providing services to taxonomists for standard genome sequencing and annotation.</title>
        <authorList>
            <consortium name="The Broad Institute Genomics Platform"/>
            <consortium name="The Broad Institute Genome Sequencing Center for Infectious Disease"/>
            <person name="Wu L."/>
            <person name="Ma J."/>
        </authorList>
    </citation>
    <scope>NUCLEOTIDE SEQUENCE [LARGE SCALE GENOMIC DNA]</scope>
    <source>
        <strain evidence="2 3">JCM 14306</strain>
    </source>
</reference>
<dbReference type="EMBL" id="BAAANE010000010">
    <property type="protein sequence ID" value="GAA1655459.1"/>
    <property type="molecule type" value="Genomic_DNA"/>
</dbReference>
<comment type="caution">
    <text evidence="2">The sequence shown here is derived from an EMBL/GenBank/DDBJ whole genome shotgun (WGS) entry which is preliminary data.</text>
</comment>
<feature type="transmembrane region" description="Helical" evidence="1">
    <location>
        <begin position="319"/>
        <end position="336"/>
    </location>
</feature>
<feature type="transmembrane region" description="Helical" evidence="1">
    <location>
        <begin position="544"/>
        <end position="565"/>
    </location>
</feature>
<feature type="transmembrane region" description="Helical" evidence="1">
    <location>
        <begin position="109"/>
        <end position="128"/>
    </location>
</feature>
<evidence type="ECO:0000313" key="3">
    <source>
        <dbReference type="Proteomes" id="UP001501319"/>
    </source>
</evidence>
<feature type="transmembrane region" description="Helical" evidence="1">
    <location>
        <begin position="491"/>
        <end position="510"/>
    </location>
</feature>
<keyword evidence="3" id="KW-1185">Reference proteome</keyword>
<organism evidence="2 3">
    <name type="scientific">Kribbella alba</name>
    <dbReference type="NCBI Taxonomy" id="190197"/>
    <lineage>
        <taxon>Bacteria</taxon>
        <taxon>Bacillati</taxon>
        <taxon>Actinomycetota</taxon>
        <taxon>Actinomycetes</taxon>
        <taxon>Propionibacteriales</taxon>
        <taxon>Kribbellaceae</taxon>
        <taxon>Kribbella</taxon>
    </lineage>
</organism>
<evidence type="ECO:0000313" key="2">
    <source>
        <dbReference type="EMBL" id="GAA1655459.1"/>
    </source>
</evidence>
<proteinExistence type="predicted"/>